<evidence type="ECO:0000313" key="3">
    <source>
        <dbReference type="EMBL" id="RCH94444.1"/>
    </source>
</evidence>
<feature type="compositionally biased region" description="Basic and acidic residues" evidence="2">
    <location>
        <begin position="518"/>
        <end position="536"/>
    </location>
</feature>
<protein>
    <submittedName>
        <fullName evidence="3">Uncharacterized protein</fullName>
    </submittedName>
</protein>
<comment type="caution">
    <text evidence="3">The sequence shown here is derived from an EMBL/GenBank/DDBJ whole genome shotgun (WGS) entry which is preliminary data.</text>
</comment>
<proteinExistence type="predicted"/>
<feature type="coiled-coil region" evidence="1">
    <location>
        <begin position="55"/>
        <end position="82"/>
    </location>
</feature>
<dbReference type="OrthoDB" id="2237066at2759"/>
<organism evidence="3 4">
    <name type="scientific">Rhizopus stolonifer</name>
    <name type="common">Rhizopus nigricans</name>
    <dbReference type="NCBI Taxonomy" id="4846"/>
    <lineage>
        <taxon>Eukaryota</taxon>
        <taxon>Fungi</taxon>
        <taxon>Fungi incertae sedis</taxon>
        <taxon>Mucoromycota</taxon>
        <taxon>Mucoromycotina</taxon>
        <taxon>Mucoromycetes</taxon>
        <taxon>Mucorales</taxon>
        <taxon>Mucorineae</taxon>
        <taxon>Rhizopodaceae</taxon>
        <taxon>Rhizopus</taxon>
    </lineage>
</organism>
<feature type="compositionally biased region" description="Polar residues" evidence="2">
    <location>
        <begin position="399"/>
        <end position="429"/>
    </location>
</feature>
<dbReference type="STRING" id="4846.A0A367JWT8"/>
<feature type="compositionally biased region" description="Low complexity" evidence="2">
    <location>
        <begin position="372"/>
        <end position="398"/>
    </location>
</feature>
<feature type="compositionally biased region" description="Polar residues" evidence="2">
    <location>
        <begin position="441"/>
        <end position="451"/>
    </location>
</feature>
<accession>A0A367JWT8</accession>
<dbReference type="Proteomes" id="UP000253551">
    <property type="component" value="Unassembled WGS sequence"/>
</dbReference>
<sequence length="536" mass="61796">MTEAQDILPETASVDAPSEDYVTRFTNQKTTFLALIAQLNNERIELLIANDIEKIDSNTNQLNSAIETVKNLEKLIASEKESRAQSEAISSPVNRPDIPHDQLPKFEVDPNASALYKLTRSDNDNSTVIQTVDSFLQEFEKKLRNYNVLISEHWFHYLDICFQKSDTVSHHDWFNRIIKKPMTERQNAMTWKQAKEALKVRFDYTYKNTPTMWMKHLLNYKQSANESMTKTLRRFYLYCVGSKISTDQCPLLISLFVSKLYTVRFQNLVTSTVEDFVKLAQSANHPAGSVLTDQDALLFDMSWEKFEYIIIRNIDMLEDVLQQVFEQEKTAPKLPQKKRKLPLVNTSVNRKTNITKTTNNNKNDLSQCNNAFQNGNNAFQNGNNAFQNGNNAFQNDNNTSIASSSNSRPNYNDTISPSNNSHPSYNDMTSSNGNSHSNHNDMISSNSNGRSIHNDTIPFNRSSSSSRPHNHSETSRSMDYREKIAVLRSRGICTLCQTEKYSPEHMSTCYARNRMDKRRQERQDRQGRQDRLDRPW</sequence>
<keyword evidence="1" id="KW-0175">Coiled coil</keyword>
<dbReference type="AlphaFoldDB" id="A0A367JWT8"/>
<feature type="region of interest" description="Disordered" evidence="2">
    <location>
        <begin position="512"/>
        <end position="536"/>
    </location>
</feature>
<evidence type="ECO:0000256" key="1">
    <source>
        <dbReference type="SAM" id="Coils"/>
    </source>
</evidence>
<reference evidence="3 4" key="1">
    <citation type="journal article" date="2018" name="G3 (Bethesda)">
        <title>Phylogenetic and Phylogenomic Definition of Rhizopus Species.</title>
        <authorList>
            <person name="Gryganskyi A.P."/>
            <person name="Golan J."/>
            <person name="Dolatabadi S."/>
            <person name="Mondo S."/>
            <person name="Robb S."/>
            <person name="Idnurm A."/>
            <person name="Muszewska A."/>
            <person name="Steczkiewicz K."/>
            <person name="Masonjones S."/>
            <person name="Liao H.L."/>
            <person name="Gajdeczka M.T."/>
            <person name="Anike F."/>
            <person name="Vuek A."/>
            <person name="Anishchenko I.M."/>
            <person name="Voigt K."/>
            <person name="de Hoog G.S."/>
            <person name="Smith M.E."/>
            <person name="Heitman J."/>
            <person name="Vilgalys R."/>
            <person name="Stajich J.E."/>
        </authorList>
    </citation>
    <scope>NUCLEOTIDE SEQUENCE [LARGE SCALE GENOMIC DNA]</scope>
    <source>
        <strain evidence="3 4">LSU 92-RS-03</strain>
    </source>
</reference>
<keyword evidence="4" id="KW-1185">Reference proteome</keyword>
<feature type="compositionally biased region" description="Basic and acidic residues" evidence="2">
    <location>
        <begin position="470"/>
        <end position="481"/>
    </location>
</feature>
<feature type="region of interest" description="Disordered" evidence="2">
    <location>
        <begin position="372"/>
        <end position="481"/>
    </location>
</feature>
<evidence type="ECO:0000256" key="2">
    <source>
        <dbReference type="SAM" id="MobiDB-lite"/>
    </source>
</evidence>
<feature type="compositionally biased region" description="Low complexity" evidence="2">
    <location>
        <begin position="458"/>
        <end position="467"/>
    </location>
</feature>
<evidence type="ECO:0000313" key="4">
    <source>
        <dbReference type="Proteomes" id="UP000253551"/>
    </source>
</evidence>
<gene>
    <name evidence="3" type="ORF">CU098_008013</name>
</gene>
<dbReference type="EMBL" id="PJQM01002558">
    <property type="protein sequence ID" value="RCH94444.1"/>
    <property type="molecule type" value="Genomic_DNA"/>
</dbReference>
<name>A0A367JWT8_RHIST</name>